<accession>A0A378AQS1</accession>
<proteinExistence type="inferred from homology"/>
<sequence length="96" mass="10243">MAIGAIQAIKEAGLKPGKDILTGSIDGVPDIYKAMIAGEANASVELTPNMAGPAFDALEKYKKDGTLPEKLTITKSTLYLPDTAKEELEKKKNMGY</sequence>
<gene>
    <name evidence="4" type="primary">ytfQ_2</name>
    <name evidence="4" type="ORF">NCTC9504_05907</name>
</gene>
<dbReference type="PANTHER" id="PTHR46847">
    <property type="entry name" value="D-ALLOSE-BINDING PERIPLASMIC PROTEIN-RELATED"/>
    <property type="match status" value="1"/>
</dbReference>
<organism evidence="4 5">
    <name type="scientific">Klebsiella pneumoniae subsp. pneumoniae</name>
    <dbReference type="NCBI Taxonomy" id="72407"/>
    <lineage>
        <taxon>Bacteria</taxon>
        <taxon>Pseudomonadati</taxon>
        <taxon>Pseudomonadota</taxon>
        <taxon>Gammaproteobacteria</taxon>
        <taxon>Enterobacterales</taxon>
        <taxon>Enterobacteriaceae</taxon>
        <taxon>Klebsiella/Raoultella group</taxon>
        <taxon>Klebsiella</taxon>
        <taxon>Klebsiella pneumoniae complex</taxon>
    </lineage>
</organism>
<evidence type="ECO:0000256" key="3">
    <source>
        <dbReference type="ARBA" id="ARBA00022729"/>
    </source>
</evidence>
<dbReference type="SUPFAM" id="SSF53822">
    <property type="entry name" value="Periplasmic binding protein-like I"/>
    <property type="match status" value="1"/>
</dbReference>
<comment type="subcellular location">
    <subcellularLocation>
        <location evidence="1">Cell envelope</location>
    </subcellularLocation>
</comment>
<dbReference type="InterPro" id="IPR028082">
    <property type="entry name" value="Peripla_BP_I"/>
</dbReference>
<name>A0A378AQS1_KLEPN</name>
<dbReference type="Proteomes" id="UP000254020">
    <property type="component" value="Unassembled WGS sequence"/>
</dbReference>
<keyword evidence="3" id="KW-0732">Signal</keyword>
<dbReference type="PANTHER" id="PTHR46847:SF3">
    <property type="entry name" value="GALACTOFURANOSE-BINDING PROTEIN YTFQ"/>
    <property type="match status" value="1"/>
</dbReference>
<evidence type="ECO:0000313" key="4">
    <source>
        <dbReference type="EMBL" id="STV15045.1"/>
    </source>
</evidence>
<comment type="similarity">
    <text evidence="2">Belongs to the bacterial solute-binding protein 2 family.</text>
</comment>
<evidence type="ECO:0000256" key="2">
    <source>
        <dbReference type="ARBA" id="ARBA00007639"/>
    </source>
</evidence>
<evidence type="ECO:0000256" key="1">
    <source>
        <dbReference type="ARBA" id="ARBA00004196"/>
    </source>
</evidence>
<dbReference type="Gene3D" id="3.40.50.2300">
    <property type="match status" value="2"/>
</dbReference>
<dbReference type="EMBL" id="UGMA01000005">
    <property type="protein sequence ID" value="STV15045.1"/>
    <property type="molecule type" value="Genomic_DNA"/>
</dbReference>
<dbReference type="GO" id="GO:0030313">
    <property type="term" value="C:cell envelope"/>
    <property type="evidence" value="ECO:0007669"/>
    <property type="project" value="UniProtKB-SubCell"/>
</dbReference>
<dbReference type="AlphaFoldDB" id="A0A378AQS1"/>
<reference evidence="4 5" key="1">
    <citation type="submission" date="2018-06" db="EMBL/GenBank/DDBJ databases">
        <authorList>
            <consortium name="Pathogen Informatics"/>
            <person name="Doyle S."/>
        </authorList>
    </citation>
    <scope>NUCLEOTIDE SEQUENCE [LARGE SCALE GENOMIC DNA]</scope>
    <source>
        <strain evidence="4 5">NCTC9504</strain>
    </source>
</reference>
<evidence type="ECO:0000313" key="5">
    <source>
        <dbReference type="Proteomes" id="UP000254020"/>
    </source>
</evidence>
<protein>
    <submittedName>
        <fullName evidence="4">Periplasmic binding protein/LacI transcriptional regulator</fullName>
    </submittedName>
</protein>